<dbReference type="SUPFAM" id="SSF54211">
    <property type="entry name" value="Ribosomal protein S5 domain 2-like"/>
    <property type="match status" value="2"/>
</dbReference>
<evidence type="ECO:0000313" key="14">
    <source>
        <dbReference type="Proteomes" id="UP001174909"/>
    </source>
</evidence>
<comment type="function">
    <text evidence="12">Involved in the biosynthesis of lipid A, a phosphorylated glycolipid that in bacteria anchors the lipopolysaccharide to the outer membrane of the cell. Lipid A-like molecules in plants may serve as structural components of the outer membranes of mitochondria and/or chloroplasts, or may be involved in signal transduction or plant defense responses.</text>
</comment>
<comment type="caution">
    <text evidence="13">The sequence shown here is derived from an EMBL/GenBank/DDBJ whole genome shotgun (WGS) entry which is preliminary data.</text>
</comment>
<protein>
    <recommendedName>
        <fullName evidence="4">UDP-3-O-acyl-N-acetylglucosamine deacetylase</fullName>
        <ecNumber evidence="4">3.5.1.108</ecNumber>
    </recommendedName>
</protein>
<dbReference type="InterPro" id="IPR011334">
    <property type="entry name" value="UDP-acyl_GlcNac_deAcase_C"/>
</dbReference>
<dbReference type="GO" id="GO:2001289">
    <property type="term" value="P:lipid X metabolic process"/>
    <property type="evidence" value="ECO:0007669"/>
    <property type="project" value="UniProtKB-ARBA"/>
</dbReference>
<sequence>MELRPAPPGTGIVFCRTDQPAGSRRTIEAVYGNVVDATLCTAIGNGRVSVRTIEHLMAAFAGCGIDNAVVELDSEEVPAMDGSAAPFVFLIECAGVVEQCAPRRMIEVLKPVRLGDENRYISITPAERFSIRCDIDFDHPALGYQSVVFDPLCSSFRTEIARARTFCRESDVESILASGMGRGGSLENTVVIGEDGPLNEGGLRYADECARHKALDCFGDLYLAGAPIIGHVRCLRSGHGMNHALLSALLEDPDAWRFTGVEHDTVFGEPDREPVAAIA</sequence>
<keyword evidence="9" id="KW-0862">Zinc</keyword>
<evidence type="ECO:0000256" key="5">
    <source>
        <dbReference type="ARBA" id="ARBA00022516"/>
    </source>
</evidence>
<comment type="catalytic activity">
    <reaction evidence="11">
        <text>a UDP-3-O-[(3R)-3-hydroxyacyl]-N-acetyl-alpha-D-glucosamine + H2O = a UDP-3-O-[(3R)-3-hydroxyacyl]-alpha-D-glucosamine + acetate</text>
        <dbReference type="Rhea" id="RHEA:67816"/>
        <dbReference type="ChEBI" id="CHEBI:15377"/>
        <dbReference type="ChEBI" id="CHEBI:30089"/>
        <dbReference type="ChEBI" id="CHEBI:137740"/>
        <dbReference type="ChEBI" id="CHEBI:173225"/>
        <dbReference type="EC" id="3.5.1.108"/>
    </reaction>
</comment>
<keyword evidence="14" id="KW-1185">Reference proteome</keyword>
<dbReference type="Proteomes" id="UP001174909">
    <property type="component" value="Unassembled WGS sequence"/>
</dbReference>
<evidence type="ECO:0000256" key="3">
    <source>
        <dbReference type="ARBA" id="ARBA00006170"/>
    </source>
</evidence>
<dbReference type="GO" id="GO:0103117">
    <property type="term" value="F:UDP-3-O-acyl-N-acetylglucosamine deacetylase activity"/>
    <property type="evidence" value="ECO:0007669"/>
    <property type="project" value="UniProtKB-EC"/>
</dbReference>
<evidence type="ECO:0000256" key="11">
    <source>
        <dbReference type="ARBA" id="ARBA00024535"/>
    </source>
</evidence>
<comment type="similarity">
    <text evidence="3">Belongs to the LpxC family.</text>
</comment>
<dbReference type="PANTHER" id="PTHR33694:SF1">
    <property type="entry name" value="UDP-3-O-ACYL-N-ACETYLGLUCOSAMINE DEACETYLASE 1, MITOCHONDRIAL-RELATED"/>
    <property type="match status" value="1"/>
</dbReference>
<dbReference type="NCBIfam" id="TIGR00325">
    <property type="entry name" value="lpxC"/>
    <property type="match status" value="1"/>
</dbReference>
<evidence type="ECO:0000256" key="7">
    <source>
        <dbReference type="ARBA" id="ARBA00022723"/>
    </source>
</evidence>
<dbReference type="AlphaFoldDB" id="A0AA35XDG2"/>
<evidence type="ECO:0000313" key="13">
    <source>
        <dbReference type="EMBL" id="CAI8053379.1"/>
    </source>
</evidence>
<dbReference type="InterPro" id="IPR020568">
    <property type="entry name" value="Ribosomal_Su5_D2-typ_SF"/>
</dbReference>
<reference evidence="13" key="1">
    <citation type="submission" date="2023-03" db="EMBL/GenBank/DDBJ databases">
        <authorList>
            <person name="Steffen K."/>
            <person name="Cardenas P."/>
        </authorList>
    </citation>
    <scope>NUCLEOTIDE SEQUENCE</scope>
</reference>
<dbReference type="Gene3D" id="3.30.1700.10">
    <property type="entry name" value="lpxc deacetylase, domain 2"/>
    <property type="match status" value="1"/>
</dbReference>
<dbReference type="Gene3D" id="3.30.230.20">
    <property type="entry name" value="lpxc deacetylase, domain 1"/>
    <property type="match status" value="1"/>
</dbReference>
<keyword evidence="6" id="KW-0441">Lipid A biosynthesis</keyword>
<dbReference type="HAMAP" id="MF_00388">
    <property type="entry name" value="LpxC"/>
    <property type="match status" value="1"/>
</dbReference>
<evidence type="ECO:0000256" key="4">
    <source>
        <dbReference type="ARBA" id="ARBA00012745"/>
    </source>
</evidence>
<name>A0AA35XDG2_GEOBA</name>
<organism evidence="13 14">
    <name type="scientific">Geodia barretti</name>
    <name type="common">Barrett's horny sponge</name>
    <dbReference type="NCBI Taxonomy" id="519541"/>
    <lineage>
        <taxon>Eukaryota</taxon>
        <taxon>Metazoa</taxon>
        <taxon>Porifera</taxon>
        <taxon>Demospongiae</taxon>
        <taxon>Heteroscleromorpha</taxon>
        <taxon>Tetractinellida</taxon>
        <taxon>Astrophorina</taxon>
        <taxon>Geodiidae</taxon>
        <taxon>Geodia</taxon>
    </lineage>
</organism>
<dbReference type="GO" id="GO:0009245">
    <property type="term" value="P:lipid A biosynthetic process"/>
    <property type="evidence" value="ECO:0007669"/>
    <property type="project" value="UniProtKB-KW"/>
</dbReference>
<comment type="cofactor">
    <cofactor evidence="1">
        <name>Zn(2+)</name>
        <dbReference type="ChEBI" id="CHEBI:29105"/>
    </cofactor>
</comment>
<keyword evidence="10" id="KW-0443">Lipid metabolism</keyword>
<dbReference type="InterPro" id="IPR004463">
    <property type="entry name" value="UDP-acyl_GlcNac_deAcase"/>
</dbReference>
<comment type="pathway">
    <text evidence="2">Glycolipid biosynthesis; lipid IV(A) biosynthesis; lipid IV(A) from (3R)-3-hydroxytetradecanoyl-[acyl-carrier-protein] and UDP-N-acetyl-alpha-D-glucosamine: step 2/6.</text>
</comment>
<evidence type="ECO:0000256" key="12">
    <source>
        <dbReference type="ARBA" id="ARBA00024987"/>
    </source>
</evidence>
<dbReference type="EC" id="3.5.1.108" evidence="4"/>
<dbReference type="PANTHER" id="PTHR33694">
    <property type="entry name" value="UDP-3-O-ACYL-N-ACETYLGLUCOSAMINE DEACETYLASE 1, MITOCHONDRIAL-RELATED"/>
    <property type="match status" value="1"/>
</dbReference>
<evidence type="ECO:0000256" key="2">
    <source>
        <dbReference type="ARBA" id="ARBA00005002"/>
    </source>
</evidence>
<evidence type="ECO:0000256" key="10">
    <source>
        <dbReference type="ARBA" id="ARBA00023098"/>
    </source>
</evidence>
<keyword evidence="5" id="KW-0444">Lipid biosynthesis</keyword>
<keyword evidence="7" id="KW-0479">Metal-binding</keyword>
<accession>A0AA35XDG2</accession>
<evidence type="ECO:0000256" key="8">
    <source>
        <dbReference type="ARBA" id="ARBA00022801"/>
    </source>
</evidence>
<keyword evidence="8" id="KW-0378">Hydrolase</keyword>
<dbReference type="EMBL" id="CASHTH010004086">
    <property type="protein sequence ID" value="CAI8053379.1"/>
    <property type="molecule type" value="Genomic_DNA"/>
</dbReference>
<evidence type="ECO:0000256" key="6">
    <source>
        <dbReference type="ARBA" id="ARBA00022556"/>
    </source>
</evidence>
<dbReference type="Pfam" id="PF03331">
    <property type="entry name" value="LpxC"/>
    <property type="match status" value="1"/>
</dbReference>
<evidence type="ECO:0000256" key="1">
    <source>
        <dbReference type="ARBA" id="ARBA00001947"/>
    </source>
</evidence>
<dbReference type="InterPro" id="IPR015870">
    <property type="entry name" value="UDP-acyl_N-AcGlcN_deAcase_N"/>
</dbReference>
<proteinExistence type="inferred from homology"/>
<dbReference type="GO" id="GO:0016020">
    <property type="term" value="C:membrane"/>
    <property type="evidence" value="ECO:0007669"/>
    <property type="project" value="GOC"/>
</dbReference>
<dbReference type="GO" id="GO:0046872">
    <property type="term" value="F:metal ion binding"/>
    <property type="evidence" value="ECO:0007669"/>
    <property type="project" value="UniProtKB-KW"/>
</dbReference>
<gene>
    <name evidence="13" type="ORF">GBAR_LOCUS29191</name>
</gene>
<evidence type="ECO:0000256" key="9">
    <source>
        <dbReference type="ARBA" id="ARBA00022833"/>
    </source>
</evidence>